<gene>
    <name evidence="3" type="primary">SSCI66510.1</name>
    <name evidence="2" type="ORF">SPSC_05135</name>
</gene>
<reference evidence="3" key="1">
    <citation type="submission" date="2014-06" db="EMBL/GenBank/DDBJ databases">
        <authorList>
            <person name="Berkman J.Paul."/>
        </authorList>
    </citation>
    <scope>NUCLEOTIDE SEQUENCE [LARGE SCALE GENOMIC DNA]</scope>
</reference>
<dbReference type="GO" id="GO:0016829">
    <property type="term" value="F:lyase activity"/>
    <property type="evidence" value="ECO:0007669"/>
    <property type="project" value="UniProtKB-KW"/>
</dbReference>
<dbReference type="AlphaFoldDB" id="A0A0F7SCH7"/>
<evidence type="ECO:0000313" key="3">
    <source>
        <dbReference type="EMBL" id="CDW98995.1"/>
    </source>
</evidence>
<feature type="chain" id="PRO_5015039164" evidence="1">
    <location>
        <begin position="34"/>
        <end position="129"/>
    </location>
</feature>
<evidence type="ECO:0000256" key="1">
    <source>
        <dbReference type="SAM" id="SignalP"/>
    </source>
</evidence>
<dbReference type="EMBL" id="CCFA01003950">
    <property type="protein sequence ID" value="CDW98995.1"/>
    <property type="molecule type" value="Genomic_DNA"/>
</dbReference>
<name>A0A0F7SCH7_9BASI</name>
<evidence type="ECO:0000313" key="2">
    <source>
        <dbReference type="EMBL" id="CDU25301.1"/>
    </source>
</evidence>
<feature type="signal peptide" evidence="1">
    <location>
        <begin position="1"/>
        <end position="33"/>
    </location>
</feature>
<keyword evidence="1" id="KW-0732">Signal</keyword>
<keyword evidence="4" id="KW-1185">Reference proteome</keyword>
<dbReference type="OrthoDB" id="2555943at2759"/>
<reference evidence="4" key="3">
    <citation type="submission" date="2014-06" db="EMBL/GenBank/DDBJ databases">
        <authorList>
            <person name="Berkman P.J."/>
        </authorList>
    </citation>
    <scope>NUCLEOTIDE SEQUENCE [LARGE SCALE GENOMIC DNA]</scope>
</reference>
<proteinExistence type="predicted"/>
<dbReference type="Proteomes" id="UP000242770">
    <property type="component" value="Unassembled WGS sequence"/>
</dbReference>
<protein>
    <submittedName>
        <fullName evidence="2">Related to Pectin lyase B</fullName>
    </submittedName>
</protein>
<accession>A0A0F7SCH7</accession>
<keyword evidence="2" id="KW-0456">Lyase</keyword>
<dbReference type="EMBL" id="LK056684">
    <property type="protein sequence ID" value="CDU25301.1"/>
    <property type="molecule type" value="Genomic_DNA"/>
</dbReference>
<reference evidence="2" key="2">
    <citation type="submission" date="2014-06" db="EMBL/GenBank/DDBJ databases">
        <authorList>
            <person name="Ju J."/>
            <person name="Zhang J."/>
        </authorList>
    </citation>
    <scope>NUCLEOTIDE SEQUENCE</scope>
    <source>
        <strain evidence="2">SscI8</strain>
    </source>
</reference>
<organism evidence="3 4">
    <name type="scientific">Sporisorium scitamineum</name>
    <dbReference type="NCBI Taxonomy" id="49012"/>
    <lineage>
        <taxon>Eukaryota</taxon>
        <taxon>Fungi</taxon>
        <taxon>Dikarya</taxon>
        <taxon>Basidiomycota</taxon>
        <taxon>Ustilaginomycotina</taxon>
        <taxon>Ustilaginomycetes</taxon>
        <taxon>Ustilaginales</taxon>
        <taxon>Ustilaginaceae</taxon>
        <taxon>Sporisorium</taxon>
    </lineage>
</organism>
<sequence length="129" mass="14501">MKTSTTKPPAVMSTLHILILTLTLLLHSHLSLGLPLQSSVNMLRSNLPNSPSHTLALSQPSSDLNPLIPIDPDAAQGQVQKRPMTAQEESSIKYLAAERGYSRQARLFESPNQQEWRRKREVRLFEYLA</sequence>
<evidence type="ECO:0000313" key="4">
    <source>
        <dbReference type="Proteomes" id="UP000242770"/>
    </source>
</evidence>